<dbReference type="EMBL" id="JACXVP010000005">
    <property type="protein sequence ID" value="KAG5606051.1"/>
    <property type="molecule type" value="Genomic_DNA"/>
</dbReference>
<gene>
    <name evidence="2" type="ORF">H5410_027543</name>
</gene>
<reference evidence="2 3" key="1">
    <citation type="submission" date="2020-09" db="EMBL/GenBank/DDBJ databases">
        <title>De no assembly of potato wild relative species, Solanum commersonii.</title>
        <authorList>
            <person name="Cho K."/>
        </authorList>
    </citation>
    <scope>NUCLEOTIDE SEQUENCE [LARGE SCALE GENOMIC DNA]</scope>
    <source>
        <strain evidence="2">LZ3.2</strain>
        <tissue evidence="2">Leaf</tissue>
    </source>
</reference>
<protein>
    <submittedName>
        <fullName evidence="2">Uncharacterized protein</fullName>
    </submittedName>
</protein>
<dbReference type="AlphaFoldDB" id="A0A9J5YZG6"/>
<evidence type="ECO:0000313" key="2">
    <source>
        <dbReference type="EMBL" id="KAG5606051.1"/>
    </source>
</evidence>
<proteinExistence type="predicted"/>
<name>A0A9J5YZG6_SOLCO</name>
<feature type="compositionally biased region" description="Low complexity" evidence="1">
    <location>
        <begin position="17"/>
        <end position="28"/>
    </location>
</feature>
<organism evidence="2 3">
    <name type="scientific">Solanum commersonii</name>
    <name type="common">Commerson's wild potato</name>
    <name type="synonym">Commerson's nightshade</name>
    <dbReference type="NCBI Taxonomy" id="4109"/>
    <lineage>
        <taxon>Eukaryota</taxon>
        <taxon>Viridiplantae</taxon>
        <taxon>Streptophyta</taxon>
        <taxon>Embryophyta</taxon>
        <taxon>Tracheophyta</taxon>
        <taxon>Spermatophyta</taxon>
        <taxon>Magnoliopsida</taxon>
        <taxon>eudicotyledons</taxon>
        <taxon>Gunneridae</taxon>
        <taxon>Pentapetalae</taxon>
        <taxon>asterids</taxon>
        <taxon>lamiids</taxon>
        <taxon>Solanales</taxon>
        <taxon>Solanaceae</taxon>
        <taxon>Solanoideae</taxon>
        <taxon>Solaneae</taxon>
        <taxon>Solanum</taxon>
    </lineage>
</organism>
<evidence type="ECO:0000256" key="1">
    <source>
        <dbReference type="SAM" id="MobiDB-lite"/>
    </source>
</evidence>
<accession>A0A9J5YZG6</accession>
<evidence type="ECO:0000313" key="3">
    <source>
        <dbReference type="Proteomes" id="UP000824120"/>
    </source>
</evidence>
<dbReference type="OrthoDB" id="1252236at2759"/>
<comment type="caution">
    <text evidence="2">The sequence shown here is derived from an EMBL/GenBank/DDBJ whole genome shotgun (WGS) entry which is preliminary data.</text>
</comment>
<dbReference type="Proteomes" id="UP000824120">
    <property type="component" value="Chromosome 5"/>
</dbReference>
<keyword evidence="3" id="KW-1185">Reference proteome</keyword>
<sequence length="100" mass="11074">MAGTPPLTQRLVHPNVSPSSTATPSATPDEMLSLVPGQKDKLGDIRQKDVARALKDCGEIPNSIRQAMFNNFKTMCTWELRHNHVLSTTFERKADARLSV</sequence>
<feature type="region of interest" description="Disordered" evidence="1">
    <location>
        <begin position="1"/>
        <end position="40"/>
    </location>
</feature>